<feature type="transmembrane region" description="Helical" evidence="13">
    <location>
        <begin position="29"/>
        <end position="47"/>
    </location>
</feature>
<dbReference type="EMBL" id="RXIC02000022">
    <property type="protein sequence ID" value="KAB1215086.1"/>
    <property type="molecule type" value="Genomic_DNA"/>
</dbReference>
<evidence type="ECO:0000256" key="2">
    <source>
        <dbReference type="ARBA" id="ARBA00022676"/>
    </source>
</evidence>
<dbReference type="Gene3D" id="3.90.550.10">
    <property type="entry name" value="Spore Coat Polysaccharide Biosynthesis Protein SpsA, Chain A"/>
    <property type="match status" value="2"/>
</dbReference>
<dbReference type="GO" id="GO:0030244">
    <property type="term" value="P:cellulose biosynthetic process"/>
    <property type="evidence" value="ECO:0007669"/>
    <property type="project" value="InterPro"/>
</dbReference>
<evidence type="ECO:0000313" key="15">
    <source>
        <dbReference type="Proteomes" id="UP000516437"/>
    </source>
</evidence>
<protein>
    <submittedName>
        <fullName evidence="14">Cellulose synthase-like protein E6</fullName>
    </submittedName>
</protein>
<keyword evidence="5 13" id="KW-1133">Transmembrane helix</keyword>
<comment type="function">
    <text evidence="9">Thought to be a Golgi-localized beta-glycan synthase that polymerize the backbones of noncellulosic polysaccharides (hemicelluloses) of plant cell wall.</text>
</comment>
<keyword evidence="7 13" id="KW-0472">Membrane</keyword>
<evidence type="ECO:0000256" key="9">
    <source>
        <dbReference type="ARBA" id="ARBA00037405"/>
    </source>
</evidence>
<evidence type="ECO:0000256" key="7">
    <source>
        <dbReference type="ARBA" id="ARBA00023136"/>
    </source>
</evidence>
<dbReference type="InterPro" id="IPR005150">
    <property type="entry name" value="Cellulose_synth"/>
</dbReference>
<evidence type="ECO:0000256" key="10">
    <source>
        <dbReference type="PIRSR" id="PIRSR605150-1"/>
    </source>
</evidence>
<feature type="binding site" evidence="12">
    <location>
        <position position="343"/>
    </location>
    <ligand>
        <name>Mn(2+)</name>
        <dbReference type="ChEBI" id="CHEBI:29035"/>
    </ligand>
</feature>
<evidence type="ECO:0000256" key="8">
    <source>
        <dbReference type="ARBA" id="ARBA00023316"/>
    </source>
</evidence>
<feature type="binding site" evidence="12">
    <location>
        <position position="319"/>
    </location>
    <ligand>
        <name>Mn(2+)</name>
        <dbReference type="ChEBI" id="CHEBI:29035"/>
    </ligand>
</feature>
<dbReference type="GO" id="GO:0000139">
    <property type="term" value="C:Golgi membrane"/>
    <property type="evidence" value="ECO:0007669"/>
    <property type="project" value="UniProtKB-SubCell"/>
</dbReference>
<feature type="transmembrane region" description="Helical" evidence="13">
    <location>
        <begin position="59"/>
        <end position="77"/>
    </location>
</feature>
<evidence type="ECO:0000256" key="3">
    <source>
        <dbReference type="ARBA" id="ARBA00022679"/>
    </source>
</evidence>
<accession>A0A6A1VSS0</accession>
<feature type="binding site" evidence="11">
    <location>
        <position position="177"/>
    </location>
    <ligand>
        <name>UDP-alpha-D-glucose</name>
        <dbReference type="ChEBI" id="CHEBI:58885"/>
    </ligand>
</feature>
<evidence type="ECO:0000256" key="13">
    <source>
        <dbReference type="SAM" id="Phobius"/>
    </source>
</evidence>
<proteinExistence type="predicted"/>
<dbReference type="GO" id="GO:0016760">
    <property type="term" value="F:cellulose synthase (UDP-forming) activity"/>
    <property type="evidence" value="ECO:0007669"/>
    <property type="project" value="InterPro"/>
</dbReference>
<feature type="transmembrane region" description="Helical" evidence="13">
    <location>
        <begin position="569"/>
        <end position="586"/>
    </location>
</feature>
<evidence type="ECO:0000256" key="5">
    <source>
        <dbReference type="ARBA" id="ARBA00022989"/>
    </source>
</evidence>
<comment type="caution">
    <text evidence="14">The sequence shown here is derived from an EMBL/GenBank/DDBJ whole genome shotgun (WGS) entry which is preliminary data.</text>
</comment>
<dbReference type="PANTHER" id="PTHR13301">
    <property type="entry name" value="X-BOX TRANSCRIPTION FACTOR-RELATED"/>
    <property type="match status" value="1"/>
</dbReference>
<dbReference type="AlphaFoldDB" id="A0A6A1VSS0"/>
<comment type="subcellular location">
    <subcellularLocation>
        <location evidence="1">Golgi apparatus membrane</location>
        <topology evidence="1">Multi-pass membrane protein</topology>
    </subcellularLocation>
</comment>
<evidence type="ECO:0000256" key="6">
    <source>
        <dbReference type="ARBA" id="ARBA00023034"/>
    </source>
</evidence>
<dbReference type="InterPro" id="IPR029044">
    <property type="entry name" value="Nucleotide-diphossugar_trans"/>
</dbReference>
<dbReference type="SUPFAM" id="SSF53448">
    <property type="entry name" value="Nucleotide-diphospho-sugar transferases"/>
    <property type="match status" value="1"/>
</dbReference>
<feature type="active site" evidence="10">
    <location>
        <position position="177"/>
    </location>
</feature>
<evidence type="ECO:0000256" key="1">
    <source>
        <dbReference type="ARBA" id="ARBA00004653"/>
    </source>
</evidence>
<feature type="transmembrane region" description="Helical" evidence="13">
    <location>
        <begin position="702"/>
        <end position="724"/>
    </location>
</feature>
<evidence type="ECO:0000256" key="11">
    <source>
        <dbReference type="PIRSR" id="PIRSR605150-2"/>
    </source>
</evidence>
<keyword evidence="8" id="KW-0961">Cell wall biogenesis/degradation</keyword>
<dbReference type="Pfam" id="PF03552">
    <property type="entry name" value="Cellulose_synt"/>
    <property type="match status" value="2"/>
</dbReference>
<dbReference type="Proteomes" id="UP000516437">
    <property type="component" value="Chromosome 4"/>
</dbReference>
<dbReference type="OrthoDB" id="1929172at2759"/>
<reference evidence="14 15" key="1">
    <citation type="journal article" date="2019" name="Plant Biotechnol. J.">
        <title>The red bayberry genome and genetic basis of sex determination.</title>
        <authorList>
            <person name="Jia H.M."/>
            <person name="Jia H.J."/>
            <person name="Cai Q.L."/>
            <person name="Wang Y."/>
            <person name="Zhao H.B."/>
            <person name="Yang W.F."/>
            <person name="Wang G.Y."/>
            <person name="Li Y.H."/>
            <person name="Zhan D.L."/>
            <person name="Shen Y.T."/>
            <person name="Niu Q.F."/>
            <person name="Chang L."/>
            <person name="Qiu J."/>
            <person name="Zhao L."/>
            <person name="Xie H.B."/>
            <person name="Fu W.Y."/>
            <person name="Jin J."/>
            <person name="Li X.W."/>
            <person name="Jiao Y."/>
            <person name="Zhou C.C."/>
            <person name="Tu T."/>
            <person name="Chai C.Y."/>
            <person name="Gao J.L."/>
            <person name="Fan L.J."/>
            <person name="van de Weg E."/>
            <person name="Wang J.Y."/>
            <person name="Gao Z.S."/>
        </authorList>
    </citation>
    <scope>NUCLEOTIDE SEQUENCE [LARGE SCALE GENOMIC DNA]</scope>
    <source>
        <tissue evidence="14">Leaves</tissue>
    </source>
</reference>
<feature type="binding site" evidence="11">
    <location>
        <position position="148"/>
    </location>
    <ligand>
        <name>UDP-alpha-D-glucose</name>
        <dbReference type="ChEBI" id="CHEBI:58885"/>
    </ligand>
</feature>
<keyword evidence="2" id="KW-0328">Glycosyltransferase</keyword>
<feature type="transmembrane region" description="Helical" evidence="13">
    <location>
        <begin position="662"/>
        <end position="682"/>
    </location>
</feature>
<evidence type="ECO:0000256" key="4">
    <source>
        <dbReference type="ARBA" id="ARBA00022692"/>
    </source>
</evidence>
<evidence type="ECO:0000256" key="12">
    <source>
        <dbReference type="PIRSR" id="PIRSR605150-3"/>
    </source>
</evidence>
<dbReference type="GO" id="GO:0071555">
    <property type="term" value="P:cell wall organization"/>
    <property type="evidence" value="ECO:0007669"/>
    <property type="project" value="UniProtKB-KW"/>
</dbReference>
<organism evidence="14 15">
    <name type="scientific">Morella rubra</name>
    <name type="common">Chinese bayberry</name>
    <dbReference type="NCBI Taxonomy" id="262757"/>
    <lineage>
        <taxon>Eukaryota</taxon>
        <taxon>Viridiplantae</taxon>
        <taxon>Streptophyta</taxon>
        <taxon>Embryophyta</taxon>
        <taxon>Tracheophyta</taxon>
        <taxon>Spermatophyta</taxon>
        <taxon>Magnoliopsida</taxon>
        <taxon>eudicotyledons</taxon>
        <taxon>Gunneridae</taxon>
        <taxon>Pentapetalae</taxon>
        <taxon>rosids</taxon>
        <taxon>fabids</taxon>
        <taxon>Fagales</taxon>
        <taxon>Myricaceae</taxon>
        <taxon>Morella</taxon>
    </lineage>
</organism>
<evidence type="ECO:0000313" key="14">
    <source>
        <dbReference type="EMBL" id="KAB1215086.1"/>
    </source>
</evidence>
<feature type="transmembrane region" description="Helical" evidence="13">
    <location>
        <begin position="539"/>
        <end position="557"/>
    </location>
</feature>
<gene>
    <name evidence="14" type="ORF">CJ030_MR4G018530</name>
</gene>
<keyword evidence="6" id="KW-0333">Golgi apparatus</keyword>
<feature type="active site" evidence="10">
    <location>
        <position position="467"/>
    </location>
</feature>
<keyword evidence="15" id="KW-1185">Reference proteome</keyword>
<sequence length="753" mass="85560">MDKGGGGHGEEALPLFETKEARFRGAYKLFASTVFVGICFIWVYRVTHIPAGAEEQGRWAWIGMLMAELWFGLYWILTQSVRVNVTYRYPFKDRLSYIRGKKKLGLEIGNSRHFLPKFYTLFAYVFSRSEEKLPGVDIFVCTADPKMEPPTLVINTVLSAMSYNYPPEKLSVYLSDDGGSELTFYALVEATRFCKHWIPFCKKFSVEPRSPAAYFAQHSNLPDDIPSPQDWLANKRLYEEMEKRIDSTVEKGMIPKEVRDQHKGFSEWISKVTKQDHQSIVQIMIDGRDKNAVDVDGGPLPTLVYVAREKRPQWPHNFKAGAVNALIRVSSEISDGPLILNLDCDMYANNADTVQEILCFFMDERKGNQIAFVQFPQNYDNITKNDIYGASCSVVNKIELAGIGGYDAALYCGTGCFHRRESLCGKVYSEDYKGKWDRDSEKNSDRTVNELEAASKIGLIYGCPVEDIVTGLAIQCRGWKSLYYNPDRKAFLGVAPTTLDVSLVQHKRWSEGMFQIFFSKYCPFLYGHGKIKFGSQMAYCIYLLWAPISLPTLYYAIVPPLCLLRRIPLFPEVTSLWFLPFAYVFLARNTCSIGESLGCGDTLKAWWNSQRIWVIRRTTSYFFAFIDTMTRKLGLSQVAFAITDKVVTEDVARRYEEEVIEFGSSTIMFTLMATLAMLNLFGLTGGIKKTVLDLEFQAVSRLIVQVFLAVLLVTINIPVYQALFFRNDKGRLPSSVVFKSILLASLVCLIPII</sequence>
<name>A0A6A1VSS0_9ROSI</name>
<keyword evidence="4 13" id="KW-0812">Transmembrane</keyword>
<dbReference type="FunFam" id="3.90.550.10:FF:000138">
    <property type="entry name" value="Cellulose synthase isolog"/>
    <property type="match status" value="1"/>
</dbReference>
<keyword evidence="3" id="KW-0808">Transferase</keyword>